<feature type="domain" description="ABC transmembrane type-1" evidence="11">
    <location>
        <begin position="1162"/>
        <end position="1407"/>
    </location>
</feature>
<dbReference type="GO" id="GO:0016020">
    <property type="term" value="C:membrane"/>
    <property type="evidence" value="ECO:0007669"/>
    <property type="project" value="UniProtKB-SubCell"/>
</dbReference>
<feature type="domain" description="ABC transporter" evidence="10">
    <location>
        <begin position="1440"/>
        <end position="1712"/>
    </location>
</feature>
<dbReference type="PROSITE" id="PS50893">
    <property type="entry name" value="ABC_TRANSPORTER_2"/>
    <property type="match status" value="2"/>
</dbReference>
<dbReference type="SUPFAM" id="SSF52540">
    <property type="entry name" value="P-loop containing nucleoside triphosphate hydrolases"/>
    <property type="match status" value="2"/>
</dbReference>
<name>A0A0C3QEM0_9AGAM</name>
<feature type="transmembrane region" description="Helical" evidence="9">
    <location>
        <begin position="1373"/>
        <end position="1390"/>
    </location>
</feature>
<dbReference type="InterPro" id="IPR036640">
    <property type="entry name" value="ABC1_TM_sf"/>
</dbReference>
<keyword evidence="3 9" id="KW-0812">Transmembrane</keyword>
<feature type="transmembrane region" description="Helical" evidence="9">
    <location>
        <begin position="356"/>
        <end position="378"/>
    </location>
</feature>
<dbReference type="PROSITE" id="PS00211">
    <property type="entry name" value="ABC_TRANSPORTER_1"/>
    <property type="match status" value="2"/>
</dbReference>
<evidence type="ECO:0000256" key="9">
    <source>
        <dbReference type="SAM" id="Phobius"/>
    </source>
</evidence>
<reference evidence="13" key="2">
    <citation type="submission" date="2015-01" db="EMBL/GenBank/DDBJ databases">
        <title>Evolutionary Origins and Diversification of the Mycorrhizal Mutualists.</title>
        <authorList>
            <consortium name="DOE Joint Genome Institute"/>
            <consortium name="Mycorrhizal Genomics Consortium"/>
            <person name="Kohler A."/>
            <person name="Kuo A."/>
            <person name="Nagy L.G."/>
            <person name="Floudas D."/>
            <person name="Copeland A."/>
            <person name="Barry K.W."/>
            <person name="Cichocki N."/>
            <person name="Veneault-Fourrey C."/>
            <person name="LaButti K."/>
            <person name="Lindquist E.A."/>
            <person name="Lipzen A."/>
            <person name="Lundell T."/>
            <person name="Morin E."/>
            <person name="Murat C."/>
            <person name="Riley R."/>
            <person name="Ohm R."/>
            <person name="Sun H."/>
            <person name="Tunlid A."/>
            <person name="Henrissat B."/>
            <person name="Grigoriev I.V."/>
            <person name="Hibbett D.S."/>
            <person name="Martin F."/>
        </authorList>
    </citation>
    <scope>NUCLEOTIDE SEQUENCE [LARGE SCALE GENOMIC DNA]</scope>
    <source>
        <strain evidence="13">MUT 4182</strain>
    </source>
</reference>
<keyword evidence="7 9" id="KW-0472">Membrane</keyword>
<dbReference type="PANTHER" id="PTHR24223:SF415">
    <property type="entry name" value="FI20190P1"/>
    <property type="match status" value="1"/>
</dbReference>
<proteinExistence type="predicted"/>
<dbReference type="InterPro" id="IPR011527">
    <property type="entry name" value="ABC1_TM_dom"/>
</dbReference>
<feature type="transmembrane region" description="Helical" evidence="9">
    <location>
        <begin position="615"/>
        <end position="638"/>
    </location>
</feature>
<evidence type="ECO:0000256" key="3">
    <source>
        <dbReference type="ARBA" id="ARBA00022692"/>
    </source>
</evidence>
<dbReference type="CDD" id="cd18596">
    <property type="entry name" value="ABC_6TM_VMR1_D1_like"/>
    <property type="match status" value="1"/>
</dbReference>
<dbReference type="SUPFAM" id="SSF90123">
    <property type="entry name" value="ABC transporter transmembrane region"/>
    <property type="match status" value="2"/>
</dbReference>
<evidence type="ECO:0000256" key="8">
    <source>
        <dbReference type="SAM" id="MobiDB-lite"/>
    </source>
</evidence>
<dbReference type="PANTHER" id="PTHR24223">
    <property type="entry name" value="ATP-BINDING CASSETTE SUB-FAMILY C"/>
    <property type="match status" value="1"/>
</dbReference>
<feature type="compositionally biased region" description="Basic and acidic residues" evidence="8">
    <location>
        <begin position="462"/>
        <end position="479"/>
    </location>
</feature>
<dbReference type="PROSITE" id="PS50929">
    <property type="entry name" value="ABC_TM1F"/>
    <property type="match status" value="2"/>
</dbReference>
<evidence type="ECO:0000256" key="5">
    <source>
        <dbReference type="ARBA" id="ARBA00022840"/>
    </source>
</evidence>
<feature type="transmembrane region" description="Helical" evidence="9">
    <location>
        <begin position="406"/>
        <end position="423"/>
    </location>
</feature>
<dbReference type="Pfam" id="PF00005">
    <property type="entry name" value="ABC_tran"/>
    <property type="match status" value="2"/>
</dbReference>
<evidence type="ECO:0000256" key="2">
    <source>
        <dbReference type="ARBA" id="ARBA00022448"/>
    </source>
</evidence>
<dbReference type="STRING" id="1051891.A0A0C3QEM0"/>
<gene>
    <name evidence="12" type="ORF">M407DRAFT_77983</name>
</gene>
<dbReference type="InterPro" id="IPR050173">
    <property type="entry name" value="ABC_transporter_C-like"/>
</dbReference>
<dbReference type="InterPro" id="IPR017871">
    <property type="entry name" value="ABC_transporter-like_CS"/>
</dbReference>
<keyword evidence="13" id="KW-1185">Reference proteome</keyword>
<keyword evidence="2" id="KW-0813">Transport</keyword>
<dbReference type="InterPro" id="IPR003593">
    <property type="entry name" value="AAA+_ATPase"/>
</dbReference>
<feature type="transmembrane region" description="Helical" evidence="9">
    <location>
        <begin position="504"/>
        <end position="525"/>
    </location>
</feature>
<dbReference type="Proteomes" id="UP000054248">
    <property type="component" value="Unassembled WGS sequence"/>
</dbReference>
<evidence type="ECO:0000256" key="6">
    <source>
        <dbReference type="ARBA" id="ARBA00022989"/>
    </source>
</evidence>
<keyword evidence="4" id="KW-0547">Nucleotide-binding</keyword>
<feature type="region of interest" description="Disordered" evidence="8">
    <location>
        <begin position="462"/>
        <end position="481"/>
    </location>
</feature>
<evidence type="ECO:0000256" key="1">
    <source>
        <dbReference type="ARBA" id="ARBA00004370"/>
    </source>
</evidence>
<dbReference type="Gene3D" id="1.20.1560.10">
    <property type="entry name" value="ABC transporter type 1, transmembrane domain"/>
    <property type="match status" value="2"/>
</dbReference>
<organism evidence="12 13">
    <name type="scientific">Tulasnella calospora MUT 4182</name>
    <dbReference type="NCBI Taxonomy" id="1051891"/>
    <lineage>
        <taxon>Eukaryota</taxon>
        <taxon>Fungi</taxon>
        <taxon>Dikarya</taxon>
        <taxon>Basidiomycota</taxon>
        <taxon>Agaricomycotina</taxon>
        <taxon>Agaricomycetes</taxon>
        <taxon>Cantharellales</taxon>
        <taxon>Tulasnellaceae</taxon>
        <taxon>Tulasnella</taxon>
    </lineage>
</organism>
<dbReference type="InterPro" id="IPR027417">
    <property type="entry name" value="P-loop_NTPase"/>
</dbReference>
<feature type="transmembrane region" description="Helical" evidence="9">
    <location>
        <begin position="531"/>
        <end position="550"/>
    </location>
</feature>
<dbReference type="Pfam" id="PF00664">
    <property type="entry name" value="ABC_membrane"/>
    <property type="match status" value="2"/>
</dbReference>
<evidence type="ECO:0000313" key="13">
    <source>
        <dbReference type="Proteomes" id="UP000054248"/>
    </source>
</evidence>
<comment type="subcellular location">
    <subcellularLocation>
        <location evidence="1">Membrane</location>
    </subcellularLocation>
</comment>
<dbReference type="HOGENOM" id="CLU_000604_27_6_1"/>
<dbReference type="CDD" id="cd03244">
    <property type="entry name" value="ABCC_MRP_domain2"/>
    <property type="match status" value="1"/>
</dbReference>
<feature type="transmembrane region" description="Helical" evidence="9">
    <location>
        <begin position="257"/>
        <end position="278"/>
    </location>
</feature>
<protein>
    <submittedName>
        <fullName evidence="12">Uncharacterized protein</fullName>
    </submittedName>
</protein>
<evidence type="ECO:0000259" key="11">
    <source>
        <dbReference type="PROSITE" id="PS50929"/>
    </source>
</evidence>
<sequence>MEDTSQLVLNHHLPKLETICQASPLVRIFVPVAISNNLQTFSNLSLYLKLHIRSFNLSHWLIQDIQSPCIRQLYATSLAAVLVFIFTVYSLPIRYPSWLRALFNPFKTFLTVEDAEEFIAQAEQAGLPDGAKPTPTSEPEPAPSYGVLWRTIILTSFSLLESLAWLALGSYRAYTFSKTPTPEILPVHIALPFVTALTWLYASVKSFTRYPRPTPPYDLFTLFLVYFAAGSLDWAVLLYEKATTGWPWPPPMVLAAMAWHSITVLLLLIVVLGMPLGVESARVRRFKKDGGLVMEEDYTTLWGWITFSWVIDIIDRGTEKDLEEKDVPELSPSFQSKPLYQRFMEFQRSTLLRQMFWANVLDLTLDFVLTFISVIFSYSSPFFLKRILDTIESTPNNPSFHFRSRAYIYALLMFLASVGKAEADVQHLWFGRRASTRARSELMAHIYVKALRRKDFSGVVGKENETKDKQQKIEDDGKGANKAGADTGKIVQLMAADANRIANMFASAYFIYSAPMEIVIASVMLYQLLGWSAFAGFGVLVLASPLNHLLSKRGVTIGRGLSAARDKRMSVLNELIGGIRFIKFFAWEPQWIKRTLDARDYELKWLIKDRINSTLFSLLWALAPTFVSIVSFLVYVWLGNELSIATAFTAIALFNMLKMPLNIIPMFIVMLLQAGVSLDRISVFLQEEEVSDYVSTFKRPVLTNPPTSDDTKIGITGGASFMWNKAKRKASVPAITVTGEDEPTTTVTEEQFELRDVDVLFPVGKLTLVVGPTASGKSALLMALLGELTPLSLSGDSSSSVHLPKNPYQLEPSTGLHNCISYCAQSPWLEHATIRDNILFYSPYEEERYQEVIRACALQPDLDILEDGDETEIGARGVSLSGGQKARVALARAVYARTKHVILDDPLAAVDSHTARHLYENVLIGPLMKERTCILVTHHVDLVRPGAHYLVRMLDGRIDTKGSISDLEEQGVLDMIIEDSELERKPTEDGTKTPSDDAETVAEAVAEEKAAEAAPPAPDHTRLDTDATAVASQGPPSKRKARKLVKDEERAKGNVKWKIYRTYLDAAGWFTWIWLMIFVAGYQGIGIIEKLWIKVWGEHYHGNSTVFASSLYSAYGIDHSDTTSHDLMSSSALRGLLPDGKDNALLPGIPELPSAQEHPLFYVGVYAGIGVFAALVSMSNSIVQYWGSYTASKLLFKRLLDTVVGSPMRFFDTTPTGRILNRFSKDVETVDSSLSGSLRSTSSWVATFIASLLTVVVVLPQFFLPACLIAYSYYRLSYGYIITGRSLRRMESTTRSPIFAAFGDMLEGLVTVRAFAKEEKFVDTTHRKIDLTTKMWYSFWMTNRWLLLCFDTLGALSTLLATLFALSRLDAGLAGLTITSAMAYTMSVYWTCRMITQLEMDLNSVERVVEYLDLPQEPAAIIESNRVPAYWPSSESNQLIVVEDLVIRYSPELPAVLHDVSFQLKPKERVGLLGRTGSGKSTLAMALLRFVDPSSGKIIIDGIDISTIGLHDLRSRVTIIPQDAVLFSGTMRENLDPFNEHSDEECLDALERVHINGSTPASRRTSRAPSIHGKVRPDEAETASVATTKTGTTQYDDQKHAIGLESKVSAGGTNFSQGQRQLIAMARALLRRSSVIIMDEATSSIDFHTDALVQRTIREEFSNSLLITIAHRIRTIIDYDRLIVLDQGRIVEFDTPLNLIQREGGVFRGMCLKSGHFEELLATCSAKKLVG</sequence>
<evidence type="ECO:0000313" key="12">
    <source>
        <dbReference type="EMBL" id="KIO23499.1"/>
    </source>
</evidence>
<dbReference type="GO" id="GO:0005524">
    <property type="term" value="F:ATP binding"/>
    <property type="evidence" value="ECO:0007669"/>
    <property type="project" value="UniProtKB-KW"/>
</dbReference>
<feature type="transmembrane region" description="Helical" evidence="9">
    <location>
        <begin position="1066"/>
        <end position="1088"/>
    </location>
</feature>
<feature type="transmembrane region" description="Helical" evidence="9">
    <location>
        <begin position="73"/>
        <end position="91"/>
    </location>
</feature>
<feature type="transmembrane region" description="Helical" evidence="9">
    <location>
        <begin position="644"/>
        <end position="672"/>
    </location>
</feature>
<accession>A0A0C3QEM0</accession>
<dbReference type="CDD" id="cd03250">
    <property type="entry name" value="ABCC_MRP_domain1"/>
    <property type="match status" value="1"/>
</dbReference>
<dbReference type="OrthoDB" id="6500128at2759"/>
<evidence type="ECO:0000259" key="10">
    <source>
        <dbReference type="PROSITE" id="PS50893"/>
    </source>
</evidence>
<evidence type="ECO:0000256" key="7">
    <source>
        <dbReference type="ARBA" id="ARBA00023136"/>
    </source>
</evidence>
<reference evidence="12 13" key="1">
    <citation type="submission" date="2014-04" db="EMBL/GenBank/DDBJ databases">
        <authorList>
            <consortium name="DOE Joint Genome Institute"/>
            <person name="Kuo A."/>
            <person name="Girlanda M."/>
            <person name="Perotto S."/>
            <person name="Kohler A."/>
            <person name="Nagy L.G."/>
            <person name="Floudas D."/>
            <person name="Copeland A."/>
            <person name="Barry K.W."/>
            <person name="Cichocki N."/>
            <person name="Veneault-Fourrey C."/>
            <person name="LaButti K."/>
            <person name="Lindquist E.A."/>
            <person name="Lipzen A."/>
            <person name="Lundell T."/>
            <person name="Morin E."/>
            <person name="Murat C."/>
            <person name="Sun H."/>
            <person name="Tunlid A."/>
            <person name="Henrissat B."/>
            <person name="Grigoriev I.V."/>
            <person name="Hibbett D.S."/>
            <person name="Martin F."/>
            <person name="Nordberg H.P."/>
            <person name="Cantor M.N."/>
            <person name="Hua S.X."/>
        </authorList>
    </citation>
    <scope>NUCLEOTIDE SEQUENCE [LARGE SCALE GENOMIC DNA]</scope>
    <source>
        <strain evidence="12 13">MUT 4182</strain>
    </source>
</reference>
<dbReference type="SMART" id="SM00382">
    <property type="entry name" value="AAA"/>
    <property type="match status" value="2"/>
</dbReference>
<keyword evidence="6 9" id="KW-1133">Transmembrane helix</keyword>
<keyword evidence="5" id="KW-0067">ATP-binding</keyword>
<feature type="transmembrane region" description="Helical" evidence="9">
    <location>
        <begin position="147"/>
        <end position="167"/>
    </location>
</feature>
<dbReference type="Gene3D" id="3.40.50.300">
    <property type="entry name" value="P-loop containing nucleotide triphosphate hydrolases"/>
    <property type="match status" value="2"/>
</dbReference>
<feature type="compositionally biased region" description="Basic and acidic residues" evidence="8">
    <location>
        <begin position="982"/>
        <end position="995"/>
    </location>
</feature>
<feature type="transmembrane region" description="Helical" evidence="9">
    <location>
        <begin position="1244"/>
        <end position="1274"/>
    </location>
</feature>
<dbReference type="CDD" id="cd18604">
    <property type="entry name" value="ABC_6TM_VMR1_D2_like"/>
    <property type="match status" value="1"/>
</dbReference>
<dbReference type="GO" id="GO:0016887">
    <property type="term" value="F:ATP hydrolysis activity"/>
    <property type="evidence" value="ECO:0007669"/>
    <property type="project" value="InterPro"/>
</dbReference>
<feature type="transmembrane region" description="Helical" evidence="9">
    <location>
        <begin position="1160"/>
        <end position="1183"/>
    </location>
</feature>
<dbReference type="GO" id="GO:0140359">
    <property type="term" value="F:ABC-type transporter activity"/>
    <property type="evidence" value="ECO:0007669"/>
    <property type="project" value="InterPro"/>
</dbReference>
<feature type="region of interest" description="Disordered" evidence="8">
    <location>
        <begin position="1557"/>
        <end position="1585"/>
    </location>
</feature>
<evidence type="ECO:0000256" key="4">
    <source>
        <dbReference type="ARBA" id="ARBA00022741"/>
    </source>
</evidence>
<dbReference type="InterPro" id="IPR003439">
    <property type="entry name" value="ABC_transporter-like_ATP-bd"/>
</dbReference>
<feature type="domain" description="ABC transporter" evidence="10">
    <location>
        <begin position="737"/>
        <end position="980"/>
    </location>
</feature>
<feature type="domain" description="ABC transmembrane type-1" evidence="11">
    <location>
        <begin position="367"/>
        <end position="673"/>
    </location>
</feature>
<dbReference type="EMBL" id="KN823083">
    <property type="protein sequence ID" value="KIO23499.1"/>
    <property type="molecule type" value="Genomic_DNA"/>
</dbReference>
<feature type="transmembrane region" description="Helical" evidence="9">
    <location>
        <begin position="216"/>
        <end position="237"/>
    </location>
</feature>
<feature type="transmembrane region" description="Helical" evidence="9">
    <location>
        <begin position="1345"/>
        <end position="1366"/>
    </location>
</feature>
<feature type="region of interest" description="Disordered" evidence="8">
    <location>
        <begin position="979"/>
        <end position="1045"/>
    </location>
</feature>